<dbReference type="Proteomes" id="UP000271469">
    <property type="component" value="Chromosome"/>
</dbReference>
<keyword evidence="3" id="KW-1185">Reference proteome</keyword>
<evidence type="ECO:0000313" key="2">
    <source>
        <dbReference type="EMBL" id="AZG44510.1"/>
    </source>
</evidence>
<evidence type="ECO:0000259" key="1">
    <source>
        <dbReference type="Pfam" id="PF14517"/>
    </source>
</evidence>
<gene>
    <name evidence="2" type="ORF">D7316_01096</name>
</gene>
<accession>A0A3G8JJX7</accession>
<evidence type="ECO:0000313" key="3">
    <source>
        <dbReference type="Proteomes" id="UP000271469"/>
    </source>
</evidence>
<reference evidence="2 3" key="1">
    <citation type="submission" date="2018-11" db="EMBL/GenBank/DDBJ databases">
        <title>Gordonia insulae sp. nov., isolated from an island soil.</title>
        <authorList>
            <person name="Kim Y.S."/>
            <person name="Kim S.B."/>
        </authorList>
    </citation>
    <scope>NUCLEOTIDE SEQUENCE [LARGE SCALE GENOMIC DNA]</scope>
    <source>
        <strain evidence="2 3">MMS17-SY073</strain>
    </source>
</reference>
<dbReference type="AlphaFoldDB" id="A0A3G8JJX7"/>
<proteinExistence type="predicted"/>
<dbReference type="EMBL" id="CP033972">
    <property type="protein sequence ID" value="AZG44510.1"/>
    <property type="molecule type" value="Genomic_DNA"/>
</dbReference>
<dbReference type="Gene3D" id="2.115.10.10">
    <property type="entry name" value="Tachylectin 2"/>
    <property type="match status" value="2"/>
</dbReference>
<protein>
    <recommendedName>
        <fullName evidence="1">Tachylectin 2 domain-containing protein</fullName>
    </recommendedName>
</protein>
<dbReference type="Pfam" id="PF14517">
    <property type="entry name" value="Tachylectin"/>
    <property type="match status" value="1"/>
</dbReference>
<sequence>MTFTHLTCGGAGTVPVDSGLPRVGELFGVAANGDLHWYRYNGSGLNGQSSADWAPNSRNVIGNGWAGFKYLRGGGDGILFAVEQNGDLRWYQYDAGDGVQDPAGSRGWDANSRNVIGNGWHGFVDLVCTPRAGRIANDPASTLYGVERNGDLRWYRYVGDGKEDRSGNTGWAANSGNTIGNGWQNFAILTAASGALFGVERNGDLRWYSYHGDGTHDPSGGTGWHPNSRNIIGRGWTRFTRIVGGPDDHGGFGVALYAVEPNGDLYWYKYLGNGEHDPTGATGWHPRSGTQIGRGW</sequence>
<dbReference type="InterPro" id="IPR023294">
    <property type="entry name" value="Tachylectin2"/>
</dbReference>
<dbReference type="OrthoDB" id="505641at2"/>
<dbReference type="KEGG" id="gom:D7316_01096"/>
<organism evidence="2 3">
    <name type="scientific">Gordonia insulae</name>
    <dbReference type="NCBI Taxonomy" id="2420509"/>
    <lineage>
        <taxon>Bacteria</taxon>
        <taxon>Bacillati</taxon>
        <taxon>Actinomycetota</taxon>
        <taxon>Actinomycetes</taxon>
        <taxon>Mycobacteriales</taxon>
        <taxon>Gordoniaceae</taxon>
        <taxon>Gordonia</taxon>
    </lineage>
</organism>
<name>A0A3G8JJX7_9ACTN</name>
<feature type="domain" description="Tachylectin 2" evidence="1">
    <location>
        <begin position="28"/>
        <end position="296"/>
    </location>
</feature>
<dbReference type="RefSeq" id="WP_124707362.1">
    <property type="nucleotide sequence ID" value="NZ_CP033972.1"/>
</dbReference>